<name>A0A098TH36_9CYAN</name>
<evidence type="ECO:0000256" key="2">
    <source>
        <dbReference type="SAM" id="SignalP"/>
    </source>
</evidence>
<feature type="transmembrane region" description="Helical" evidence="1">
    <location>
        <begin position="514"/>
        <end position="535"/>
    </location>
</feature>
<gene>
    <name evidence="3" type="ORF">DO97_14450</name>
</gene>
<feature type="transmembrane region" description="Helical" evidence="1">
    <location>
        <begin position="684"/>
        <end position="707"/>
    </location>
</feature>
<accession>A0A098TH36</accession>
<feature type="transmembrane region" description="Helical" evidence="1">
    <location>
        <begin position="580"/>
        <end position="601"/>
    </location>
</feature>
<dbReference type="InterPro" id="IPR001646">
    <property type="entry name" value="5peptide_repeat"/>
</dbReference>
<dbReference type="AlphaFoldDB" id="A0A098TH36"/>
<feature type="transmembrane region" description="Helical" evidence="1">
    <location>
        <begin position="555"/>
        <end position="574"/>
    </location>
</feature>
<organism evidence="3 4">
    <name type="scientific">Neosynechococcus sphagnicola sy1</name>
    <dbReference type="NCBI Taxonomy" id="1497020"/>
    <lineage>
        <taxon>Bacteria</taxon>
        <taxon>Bacillati</taxon>
        <taxon>Cyanobacteriota</taxon>
        <taxon>Cyanophyceae</taxon>
        <taxon>Neosynechococcales</taxon>
        <taxon>Neosynechococcaceae</taxon>
        <taxon>Neosynechococcus</taxon>
    </lineage>
</organism>
<keyword evidence="1" id="KW-1133">Transmembrane helix</keyword>
<feature type="signal peptide" evidence="2">
    <location>
        <begin position="1"/>
        <end position="20"/>
    </location>
</feature>
<dbReference type="SUPFAM" id="SSF47781">
    <property type="entry name" value="RuvA domain 2-like"/>
    <property type="match status" value="1"/>
</dbReference>
<keyword evidence="1" id="KW-0472">Membrane</keyword>
<dbReference type="Gene3D" id="2.160.20.80">
    <property type="entry name" value="E3 ubiquitin-protein ligase SopA"/>
    <property type="match status" value="1"/>
</dbReference>
<sequence length="721" mass="82457">MLGLLLVCWLGCWVPAPVWAATVPSDRPELTLELLQERLKSPMQSEGGRVLDLRHLIIDLRPENGDLRDQFYERLQTQLQRSGTPLGLDLSYSQIKGELVLSKLGLRTPLYGKALSPIFSEAEQIQLQRDRRRLSQLRQLSQSLLTTPGGNGQLTPPSQITVFRGPLKLVQTRFEGAVNASNTFFLNRVEAPGADFTQEVDCSETRFSQPVNFTSAVFRRDLRFRNSIFFAKAGFSQDQFQGVANFQGSEFQAAVRFNQGRFQQLANFSRTQWQGTADFSQTQWQNTAMFTKARFLQPLFLTEAVFEQTLLLREAQFNHPVNLRGAQILNRADFSYGSFGKAAYLNISGLEFDADQAKILGDPGQIGRVLSAPLLSGNETLFRNLIQNFRQLQQIADANQVEYSMQQLRLRELSQRFLGTNLNTATLNQLGRLGFSTVQATQIIQTRSRHSFRSLTELLSLETVDFATLIRVRTRAIAEEPLPPIWNLSRRIGWGWQWLGLSLLLLLSRYGSSFGLVFGVGMLAIAYFGLLFWVLDRWRRFRHPPVIPTVFESAWVLISGGLLTLTAVSAIARTATQPGWTLFCLGVMTLPLPLLMVVRIYQQGRYHDQMAVSYFVEEGTLRQLRLLIGRLPTIPRYPLFRERYLPLLWNRRWNWLNYYDFSLNNFVKLGFNDIRLRDEHLPGLISALVWYQWSLGLLYIALLLWTLSRTIPGLNLLIYLK</sequence>
<dbReference type="STRING" id="1497020.DO97_14450"/>
<reference evidence="3 4" key="1">
    <citation type="journal article" date="2014" name="Mol. Ecol.">
        <title>Evolution of Synechococcus.</title>
        <authorList>
            <person name="Dvorak P."/>
            <person name="Casamatta D."/>
            <person name="Hasler P."/>
            <person name="Poulickova A."/>
            <person name="Ondrej V."/>
            <person name="Sanges R."/>
        </authorList>
    </citation>
    <scope>NUCLEOTIDE SEQUENCE [LARGE SCALE GENOMIC DNA]</scope>
    <source>
        <strain evidence="3 4">CAUP A 1101</strain>
    </source>
</reference>
<protein>
    <recommendedName>
        <fullName evidence="5">Low-complexity protein</fullName>
    </recommendedName>
</protein>
<dbReference type="OrthoDB" id="499638at2"/>
<evidence type="ECO:0000313" key="4">
    <source>
        <dbReference type="Proteomes" id="UP000030170"/>
    </source>
</evidence>
<dbReference type="EMBL" id="JJML01000045">
    <property type="protein sequence ID" value="KGF71900.1"/>
    <property type="molecule type" value="Genomic_DNA"/>
</dbReference>
<evidence type="ECO:0008006" key="5">
    <source>
        <dbReference type="Google" id="ProtNLM"/>
    </source>
</evidence>
<comment type="caution">
    <text evidence="3">The sequence shown here is derived from an EMBL/GenBank/DDBJ whole genome shotgun (WGS) entry which is preliminary data.</text>
</comment>
<dbReference type="Proteomes" id="UP000030170">
    <property type="component" value="Unassembled WGS sequence"/>
</dbReference>
<keyword evidence="2" id="KW-0732">Signal</keyword>
<feature type="chain" id="PRO_5001940962" description="Low-complexity protein" evidence="2">
    <location>
        <begin position="21"/>
        <end position="721"/>
    </location>
</feature>
<dbReference type="InterPro" id="IPR010994">
    <property type="entry name" value="RuvA_2-like"/>
</dbReference>
<keyword evidence="1" id="KW-0812">Transmembrane</keyword>
<dbReference type="Pfam" id="PF13576">
    <property type="entry name" value="Pentapeptide_3"/>
    <property type="match status" value="1"/>
</dbReference>
<keyword evidence="4" id="KW-1185">Reference proteome</keyword>
<evidence type="ECO:0000256" key="1">
    <source>
        <dbReference type="SAM" id="Phobius"/>
    </source>
</evidence>
<proteinExistence type="predicted"/>
<evidence type="ECO:0000313" key="3">
    <source>
        <dbReference type="EMBL" id="KGF71900.1"/>
    </source>
</evidence>